<dbReference type="SUPFAM" id="SSF141488">
    <property type="entry name" value="YdhA-like"/>
    <property type="match status" value="1"/>
</dbReference>
<dbReference type="PANTHER" id="PTHR35535:SF1">
    <property type="entry name" value="HEAT SHOCK PROTEIN HSLJ"/>
    <property type="match status" value="1"/>
</dbReference>
<dbReference type="InterPro" id="IPR005184">
    <property type="entry name" value="DUF306_Meta_HslJ"/>
</dbReference>
<dbReference type="EMBL" id="CP031769">
    <property type="protein sequence ID" value="AXR06534.1"/>
    <property type="molecule type" value="Genomic_DNA"/>
</dbReference>
<dbReference type="InterPro" id="IPR036328">
    <property type="entry name" value="MliC_sf"/>
</dbReference>
<accession>A0A346NLX7</accession>
<evidence type="ECO:0000256" key="4">
    <source>
        <dbReference type="ARBA" id="ARBA00023288"/>
    </source>
</evidence>
<keyword evidence="2" id="KW-0472">Membrane</keyword>
<gene>
    <name evidence="7" type="ORF">D0Y50_09250</name>
</gene>
<evidence type="ECO:0000313" key="7">
    <source>
        <dbReference type="EMBL" id="AXR06534.1"/>
    </source>
</evidence>
<keyword evidence="3" id="KW-0564">Palmitate</keyword>
<evidence type="ECO:0000259" key="6">
    <source>
        <dbReference type="Pfam" id="PF09864"/>
    </source>
</evidence>
<feature type="domain" description="C-type lysozyme inhibitor" evidence="6">
    <location>
        <begin position="191"/>
        <end position="253"/>
    </location>
</feature>
<keyword evidence="4" id="KW-0449">Lipoprotein</keyword>
<dbReference type="InterPro" id="IPR018660">
    <property type="entry name" value="MliC"/>
</dbReference>
<dbReference type="PANTHER" id="PTHR35535">
    <property type="entry name" value="HEAT SHOCK PROTEIN HSLJ"/>
    <property type="match status" value="1"/>
</dbReference>
<name>A0A346NLX7_9ALTE</name>
<reference evidence="7 8" key="1">
    <citation type="submission" date="2018-08" db="EMBL/GenBank/DDBJ databases">
        <title>Salinimonas sediminis sp. nov., a piezophilic bacterium isolated from a deep-sea sediment sample from the New Britain Trench.</title>
        <authorList>
            <person name="Cao J."/>
        </authorList>
    </citation>
    <scope>NUCLEOTIDE SEQUENCE [LARGE SCALE GENOMIC DNA]</scope>
    <source>
        <strain evidence="7 8">N102</strain>
    </source>
</reference>
<dbReference type="InterPro" id="IPR038670">
    <property type="entry name" value="HslJ-like_sf"/>
</dbReference>
<dbReference type="Gene3D" id="2.40.128.200">
    <property type="match status" value="1"/>
</dbReference>
<evidence type="ECO:0000259" key="5">
    <source>
        <dbReference type="Pfam" id="PF03724"/>
    </source>
</evidence>
<dbReference type="OrthoDB" id="5348860at2"/>
<evidence type="ECO:0000256" key="1">
    <source>
        <dbReference type="ARBA" id="ARBA00022729"/>
    </source>
</evidence>
<keyword evidence="1" id="KW-0732">Signal</keyword>
<keyword evidence="8" id="KW-1185">Reference proteome</keyword>
<dbReference type="KEGG" id="salm:D0Y50_09250"/>
<dbReference type="Gene3D" id="2.40.128.270">
    <property type="match status" value="1"/>
</dbReference>
<protein>
    <submittedName>
        <fullName evidence="7">META domain-containing protein</fullName>
    </submittedName>
</protein>
<dbReference type="AlphaFoldDB" id="A0A346NLX7"/>
<dbReference type="Pfam" id="PF09864">
    <property type="entry name" value="MliC"/>
    <property type="match status" value="1"/>
</dbReference>
<sequence>MSQTMGPSIARPKAIVYSADTMTLESIHNIKDYTLLPRFAFISSLLLTGILLAGCSSTAQQAPDVPVNTVTGSWRVQHINQQPVADYAPVTLNLSGTGQVSGSTGCNQFSGAGNLNDGMATVGKLSITRKNCLSALATQEQQFLLALEHAYSYYQPDASSLVLADREQQPVLRLTGSNAMPEQPATDLTRYFCQGAGIVTVRNVGPQVIEIQVGEKQTLLSQTRSASGSKYVGKDVVFFSKAKEALLQIEGANHGCQKQ</sequence>
<dbReference type="InterPro" id="IPR053147">
    <property type="entry name" value="Hsp_HslJ-like"/>
</dbReference>
<evidence type="ECO:0000256" key="3">
    <source>
        <dbReference type="ARBA" id="ARBA00023139"/>
    </source>
</evidence>
<organism evidence="7 8">
    <name type="scientific">Salinimonas sediminis</name>
    <dbReference type="NCBI Taxonomy" id="2303538"/>
    <lineage>
        <taxon>Bacteria</taxon>
        <taxon>Pseudomonadati</taxon>
        <taxon>Pseudomonadota</taxon>
        <taxon>Gammaproteobacteria</taxon>
        <taxon>Alteromonadales</taxon>
        <taxon>Alteromonadaceae</taxon>
        <taxon>Alteromonas/Salinimonas group</taxon>
        <taxon>Salinimonas</taxon>
    </lineage>
</organism>
<dbReference type="Pfam" id="PF03724">
    <property type="entry name" value="META"/>
    <property type="match status" value="1"/>
</dbReference>
<feature type="domain" description="DUF306" evidence="5">
    <location>
        <begin position="70"/>
        <end position="174"/>
    </location>
</feature>
<dbReference type="Proteomes" id="UP000262073">
    <property type="component" value="Chromosome"/>
</dbReference>
<evidence type="ECO:0000256" key="2">
    <source>
        <dbReference type="ARBA" id="ARBA00023136"/>
    </source>
</evidence>
<evidence type="ECO:0000313" key="8">
    <source>
        <dbReference type="Proteomes" id="UP000262073"/>
    </source>
</evidence>
<proteinExistence type="predicted"/>